<protein>
    <submittedName>
        <fullName evidence="2">Uncharacterized protein</fullName>
    </submittedName>
</protein>
<evidence type="ECO:0000256" key="1">
    <source>
        <dbReference type="SAM" id="MobiDB-lite"/>
    </source>
</evidence>
<keyword evidence="3" id="KW-1185">Reference proteome</keyword>
<evidence type="ECO:0000313" key="3">
    <source>
        <dbReference type="Proteomes" id="UP001500034"/>
    </source>
</evidence>
<comment type="caution">
    <text evidence="2">The sequence shown here is derived from an EMBL/GenBank/DDBJ whole genome shotgun (WGS) entry which is preliminary data.</text>
</comment>
<name>A0ABP7R222_9ACTN</name>
<sequence>MAGHSEYRAPFPHWSDHVIRTACSRSPEDRTVVECDWLYVPDVGAVREQEGAPGTARRVTGWAVGTSGSP</sequence>
<reference evidence="3" key="1">
    <citation type="journal article" date="2019" name="Int. J. Syst. Evol. Microbiol.">
        <title>The Global Catalogue of Microorganisms (GCM) 10K type strain sequencing project: providing services to taxonomists for standard genome sequencing and annotation.</title>
        <authorList>
            <consortium name="The Broad Institute Genomics Platform"/>
            <consortium name="The Broad Institute Genome Sequencing Center for Infectious Disease"/>
            <person name="Wu L."/>
            <person name="Ma J."/>
        </authorList>
    </citation>
    <scope>NUCLEOTIDE SEQUENCE [LARGE SCALE GENOMIC DNA]</scope>
    <source>
        <strain evidence="3">JCM 17027</strain>
    </source>
</reference>
<organism evidence="2 3">
    <name type="scientific">Streptomyces marokkonensis</name>
    <dbReference type="NCBI Taxonomy" id="324855"/>
    <lineage>
        <taxon>Bacteria</taxon>
        <taxon>Bacillati</taxon>
        <taxon>Actinomycetota</taxon>
        <taxon>Actinomycetes</taxon>
        <taxon>Kitasatosporales</taxon>
        <taxon>Streptomycetaceae</taxon>
        <taxon>Streptomyces</taxon>
    </lineage>
</organism>
<dbReference type="EMBL" id="BAABCQ010000091">
    <property type="protein sequence ID" value="GAA3991348.1"/>
    <property type="molecule type" value="Genomic_DNA"/>
</dbReference>
<gene>
    <name evidence="2" type="ORF">GCM10022384_43970</name>
</gene>
<feature type="region of interest" description="Disordered" evidence="1">
    <location>
        <begin position="51"/>
        <end position="70"/>
    </location>
</feature>
<dbReference type="Proteomes" id="UP001500034">
    <property type="component" value="Unassembled WGS sequence"/>
</dbReference>
<proteinExistence type="predicted"/>
<evidence type="ECO:0000313" key="2">
    <source>
        <dbReference type="EMBL" id="GAA3991348.1"/>
    </source>
</evidence>
<accession>A0ABP7R222</accession>